<dbReference type="GO" id="GO:0010134">
    <property type="term" value="P:sulfate assimilation via adenylyl sulfate reduction"/>
    <property type="evidence" value="ECO:0007669"/>
    <property type="project" value="TreeGrafter"/>
</dbReference>
<dbReference type="PATRIC" id="fig|742738.3.peg.2986"/>
<dbReference type="GO" id="GO:0004781">
    <property type="term" value="F:sulfate adenylyltransferase (ATP) activity"/>
    <property type="evidence" value="ECO:0007669"/>
    <property type="project" value="TreeGrafter"/>
</dbReference>
<dbReference type="InterPro" id="IPR059117">
    <property type="entry name" value="APS_kinase_dom"/>
</dbReference>
<reference evidence="4 5" key="1">
    <citation type="submission" date="2011-08" db="EMBL/GenBank/DDBJ databases">
        <title>The Genome Sequence of Clostridium orbiscindens 1_3_50AFAA.</title>
        <authorList>
            <consortium name="The Broad Institute Genome Sequencing Platform"/>
            <person name="Earl A."/>
            <person name="Ward D."/>
            <person name="Feldgarden M."/>
            <person name="Gevers D."/>
            <person name="Daigneault M."/>
            <person name="Strauss J."/>
            <person name="Allen-Vercoe E."/>
            <person name="Young S.K."/>
            <person name="Zeng Q."/>
            <person name="Gargeya S."/>
            <person name="Fitzgerald M."/>
            <person name="Haas B."/>
            <person name="Abouelleil A."/>
            <person name="Alvarado L."/>
            <person name="Arachchi H.M."/>
            <person name="Berlin A."/>
            <person name="Brown A."/>
            <person name="Chapman S.B."/>
            <person name="Chen Z."/>
            <person name="Dunbar C."/>
            <person name="Freedman E."/>
            <person name="Gearin G."/>
            <person name="Gellesch M."/>
            <person name="Goldberg J."/>
            <person name="Griggs A."/>
            <person name="Gujja S."/>
            <person name="Heiman D."/>
            <person name="Howarth C."/>
            <person name="Larson L."/>
            <person name="Lui A."/>
            <person name="MacDonald P.J.P."/>
            <person name="Montmayeur A."/>
            <person name="Murphy C."/>
            <person name="Neiman D."/>
            <person name="Pearson M."/>
            <person name="Priest M."/>
            <person name="Roberts A."/>
            <person name="Saif S."/>
            <person name="Shea T."/>
            <person name="Shenoy N."/>
            <person name="Sisk P."/>
            <person name="Stolte C."/>
            <person name="Sykes S."/>
            <person name="Wortman J."/>
            <person name="Nusbaum C."/>
            <person name="Birren B."/>
        </authorList>
    </citation>
    <scope>NUCLEOTIDE SEQUENCE [LARGE SCALE GENOMIC DNA]</scope>
    <source>
        <strain evidence="4 5">1_3_50AFAA</strain>
    </source>
</reference>
<dbReference type="PANTHER" id="PTHR42700">
    <property type="entry name" value="SULFATE ADENYLYLTRANSFERASE"/>
    <property type="match status" value="1"/>
</dbReference>
<comment type="caution">
    <text evidence="4">The sequence shown here is derived from an EMBL/GenBank/DDBJ whole genome shotgun (WGS) entry which is preliminary data.</text>
</comment>
<dbReference type="HOGENOM" id="CLU_1871824_0_0_9"/>
<dbReference type="AlphaFoldDB" id="A0A096B4N0"/>
<evidence type="ECO:0000256" key="1">
    <source>
        <dbReference type="ARBA" id="ARBA00022679"/>
    </source>
</evidence>
<feature type="domain" description="APS kinase" evidence="3">
    <location>
        <begin position="4"/>
        <end position="129"/>
    </location>
</feature>
<sequence>MEHKGTVYFFTGLSGAGKTTVGSLFYQRLKNTKPNAVYLDGDEIRVAFGEDVGYTNDERLRWAGRIFRVCRLLSDQGIDVVCCSIAMFDTVRRWNREHIPNYKEIYIRVKKRDPHPAQPEGPLYRGAQCGGGGSAL</sequence>
<dbReference type="Gene3D" id="3.40.50.300">
    <property type="entry name" value="P-loop containing nucleotide triphosphate hydrolases"/>
    <property type="match status" value="1"/>
</dbReference>
<dbReference type="PANTHER" id="PTHR42700:SF1">
    <property type="entry name" value="SULFATE ADENYLYLTRANSFERASE"/>
    <property type="match status" value="1"/>
</dbReference>
<accession>A0A096B4N0</accession>
<dbReference type="Pfam" id="PF01583">
    <property type="entry name" value="APS_kinase"/>
    <property type="match status" value="1"/>
</dbReference>
<organism evidence="4 5">
    <name type="scientific">Flavonifractor plautii 1_3_50AFAA</name>
    <dbReference type="NCBI Taxonomy" id="742738"/>
    <lineage>
        <taxon>Bacteria</taxon>
        <taxon>Bacillati</taxon>
        <taxon>Bacillota</taxon>
        <taxon>Clostridia</taxon>
        <taxon>Eubacteriales</taxon>
        <taxon>Oscillospiraceae</taxon>
        <taxon>Flavonifractor</taxon>
    </lineage>
</organism>
<evidence type="ECO:0000313" key="5">
    <source>
        <dbReference type="Proteomes" id="UP000029585"/>
    </source>
</evidence>
<name>A0A096B4N0_FLAPL</name>
<keyword evidence="5" id="KW-1185">Reference proteome</keyword>
<dbReference type="SUPFAM" id="SSF52540">
    <property type="entry name" value="P-loop containing nucleoside triphosphate hydrolases"/>
    <property type="match status" value="1"/>
</dbReference>
<dbReference type="RefSeq" id="WP_242848644.1">
    <property type="nucleotide sequence ID" value="NZ_KN174164.1"/>
</dbReference>
<protein>
    <recommendedName>
        <fullName evidence="3">APS kinase domain-containing protein</fullName>
    </recommendedName>
</protein>
<evidence type="ECO:0000313" key="4">
    <source>
        <dbReference type="EMBL" id="KGF54298.1"/>
    </source>
</evidence>
<dbReference type="Proteomes" id="UP000029585">
    <property type="component" value="Unassembled WGS sequence"/>
</dbReference>
<dbReference type="GO" id="GO:0019379">
    <property type="term" value="P:sulfate assimilation, phosphoadenylyl sulfate reduction by phosphoadenylyl-sulfate reductase (thioredoxin)"/>
    <property type="evidence" value="ECO:0007669"/>
    <property type="project" value="TreeGrafter"/>
</dbReference>
<keyword evidence="1" id="KW-0808">Transferase</keyword>
<dbReference type="InterPro" id="IPR027417">
    <property type="entry name" value="P-loop_NTPase"/>
</dbReference>
<evidence type="ECO:0000259" key="3">
    <source>
        <dbReference type="Pfam" id="PF01583"/>
    </source>
</evidence>
<proteinExistence type="predicted"/>
<dbReference type="EMBL" id="ADLO01000090">
    <property type="protein sequence ID" value="KGF54298.1"/>
    <property type="molecule type" value="Genomic_DNA"/>
</dbReference>
<dbReference type="InterPro" id="IPR050512">
    <property type="entry name" value="Sulf_AdTrans/APS_kinase"/>
</dbReference>
<evidence type="ECO:0000256" key="2">
    <source>
        <dbReference type="SAM" id="MobiDB-lite"/>
    </source>
</evidence>
<feature type="region of interest" description="Disordered" evidence="2">
    <location>
        <begin position="113"/>
        <end position="136"/>
    </location>
</feature>
<dbReference type="GO" id="GO:0005737">
    <property type="term" value="C:cytoplasm"/>
    <property type="evidence" value="ECO:0007669"/>
    <property type="project" value="TreeGrafter"/>
</dbReference>
<dbReference type="eggNOG" id="COG0529">
    <property type="taxonomic scope" value="Bacteria"/>
</dbReference>
<gene>
    <name evidence="4" type="ORF">HMPREF9460_02905</name>
</gene>